<dbReference type="InterPro" id="IPR005693">
    <property type="entry name" value="Mce"/>
</dbReference>
<dbReference type="PRINTS" id="PR01782">
    <property type="entry name" value="MCEVIRFACTOR"/>
</dbReference>
<dbReference type="InterPro" id="IPR003399">
    <property type="entry name" value="Mce/MlaD"/>
</dbReference>
<dbReference type="NCBIfam" id="TIGR00996">
    <property type="entry name" value="Mtu_fam_mce"/>
    <property type="match status" value="1"/>
</dbReference>
<keyword evidence="4" id="KW-1185">Reference proteome</keyword>
<name>A0ABT2JWZ2_9ACTN</name>
<evidence type="ECO:0000259" key="2">
    <source>
        <dbReference type="Pfam" id="PF11887"/>
    </source>
</evidence>
<reference evidence="3 4" key="1">
    <citation type="submission" date="2021-10" db="EMBL/GenBank/DDBJ databases">
        <title>Streptomyces gossypii sp. nov., isolated from soil collected from cotton field.</title>
        <authorList>
            <person name="Ge X."/>
            <person name="Chen X."/>
            <person name="Liu W."/>
        </authorList>
    </citation>
    <scope>NUCLEOTIDE SEQUENCE [LARGE SCALE GENOMIC DNA]</scope>
    <source>
        <strain evidence="3 4">N2-109</strain>
    </source>
</reference>
<feature type="domain" description="Mammalian cell entry C-terminal" evidence="2">
    <location>
        <begin position="121"/>
        <end position="307"/>
    </location>
</feature>
<evidence type="ECO:0000313" key="4">
    <source>
        <dbReference type="Proteomes" id="UP001156389"/>
    </source>
</evidence>
<dbReference type="PANTHER" id="PTHR33371">
    <property type="entry name" value="INTERMEMBRANE PHOSPHOLIPID TRANSPORT SYSTEM BINDING PROTEIN MLAD-RELATED"/>
    <property type="match status" value="1"/>
</dbReference>
<evidence type="ECO:0000313" key="3">
    <source>
        <dbReference type="EMBL" id="MCT2592401.1"/>
    </source>
</evidence>
<dbReference type="Proteomes" id="UP001156389">
    <property type="component" value="Unassembled WGS sequence"/>
</dbReference>
<evidence type="ECO:0000259" key="1">
    <source>
        <dbReference type="Pfam" id="PF02470"/>
    </source>
</evidence>
<dbReference type="Pfam" id="PF11887">
    <property type="entry name" value="Mce4_CUP1"/>
    <property type="match status" value="1"/>
</dbReference>
<dbReference type="RefSeq" id="WP_260219950.1">
    <property type="nucleotide sequence ID" value="NZ_JAJAGO010000010.1"/>
</dbReference>
<comment type="caution">
    <text evidence="3">The sequence shown here is derived from an EMBL/GenBank/DDBJ whole genome shotgun (WGS) entry which is preliminary data.</text>
</comment>
<feature type="domain" description="Mce/MlaD" evidence="1">
    <location>
        <begin position="39"/>
        <end position="112"/>
    </location>
</feature>
<dbReference type="InterPro" id="IPR052336">
    <property type="entry name" value="MlaD_Phospholipid_Transporter"/>
</dbReference>
<organism evidence="3 4">
    <name type="scientific">Streptomyces gossypii</name>
    <dbReference type="NCBI Taxonomy" id="2883101"/>
    <lineage>
        <taxon>Bacteria</taxon>
        <taxon>Bacillati</taxon>
        <taxon>Actinomycetota</taxon>
        <taxon>Actinomycetes</taxon>
        <taxon>Kitasatosporales</taxon>
        <taxon>Streptomycetaceae</taxon>
        <taxon>Streptomyces</taxon>
    </lineage>
</organism>
<proteinExistence type="predicted"/>
<sequence length="336" mass="35907">MKPVQERNPIAVALVGLLTLTLVGLLAYSAGSLPLLSNGTTYTADFKESAGLNQGDEVRVAGVTVGEVEEVALDGARVKVAFTVEDTWVGDDSTVAIGIKTLLGSKYLALDPLGTGEQDPDKRIPQERTMSPYDVVDALNGLGETAGEIDSGKLAESFEAISGTFENTAPDVRTAVRGLSDLSRTISTRDTEFAKLLKGSNKVTKTLSKQNSRFENLLTDGGKLLAEVRRRRDAIHTLFTGSRDLGTELRGLVDDNDKQLAPTLAALERVTGVLKKNHRNLNEALASVGPYYRLVGNTLGNGRWMDSYLCGLVPDTYLPEGTPPVTGCMPPRQGGS</sequence>
<dbReference type="InterPro" id="IPR024516">
    <property type="entry name" value="Mce_C"/>
</dbReference>
<protein>
    <submittedName>
        <fullName evidence="3">MCE family protein</fullName>
    </submittedName>
</protein>
<dbReference type="Pfam" id="PF02470">
    <property type="entry name" value="MlaD"/>
    <property type="match status" value="1"/>
</dbReference>
<gene>
    <name evidence="3" type="ORF">LHJ74_21255</name>
</gene>
<dbReference type="PANTHER" id="PTHR33371:SF18">
    <property type="entry name" value="MCE-FAMILY PROTEIN MCE3C"/>
    <property type="match status" value="1"/>
</dbReference>
<dbReference type="EMBL" id="JAJAGO010000010">
    <property type="protein sequence ID" value="MCT2592401.1"/>
    <property type="molecule type" value="Genomic_DNA"/>
</dbReference>
<accession>A0ABT2JWZ2</accession>